<dbReference type="PANTHER" id="PTHR46112">
    <property type="entry name" value="AMINOPEPTIDASE"/>
    <property type="match status" value="1"/>
</dbReference>
<dbReference type="Gene3D" id="3.40.350.10">
    <property type="entry name" value="Creatinase/prolidase N-terminal domain"/>
    <property type="match status" value="1"/>
</dbReference>
<evidence type="ECO:0000313" key="4">
    <source>
        <dbReference type="Proteomes" id="UP000316030"/>
    </source>
</evidence>
<evidence type="ECO:0000259" key="2">
    <source>
        <dbReference type="Pfam" id="PF01321"/>
    </source>
</evidence>
<dbReference type="SUPFAM" id="SSF55920">
    <property type="entry name" value="Creatinase/aminopeptidase"/>
    <property type="match status" value="1"/>
</dbReference>
<dbReference type="InterPro" id="IPR050659">
    <property type="entry name" value="Peptidase_M24B"/>
</dbReference>
<dbReference type="OrthoDB" id="9806388at2"/>
<keyword evidence="4" id="KW-1185">Reference proteome</keyword>
<sequence length="386" mass="42371">MSIIPLCTPPEAVEIQTRRQRLQAAMQDQGLDALVLHNPDNVFYLTNFANMVHERPFILVLFTTGCPVFVMPKLEEPHVRIRAVGDLEFAPYFEFPAPAGQGWDAKLKEVIAGKTNIGVEYDSPLHVIEALEGHHVRSDIVEDLRAIKSDWEISRHQYACDMFMLGLEETLNLSKPGALPIQIYGAAAGKMNAKMFGDLPTTNMFSTKLQASTQPQPLTHDPHNFTNLFVPLAEGGPHVALSAGMTNGYGGEVERTFFIGHVPEAAKPVFDVMMEARALAYALAKPGTVMHDVDAAVNQLMRKAGYGENLLHRTGHGLGVTAHEGPFLAEGDYRVLKPGMVLTIEPGIYLPQVGGFRHSDTVLITENGNINMTPWPDTLEALTLPC</sequence>
<proteinExistence type="predicted"/>
<dbReference type="Pfam" id="PF00557">
    <property type="entry name" value="Peptidase_M24"/>
    <property type="match status" value="1"/>
</dbReference>
<dbReference type="InterPro" id="IPR000587">
    <property type="entry name" value="Creatinase_N"/>
</dbReference>
<dbReference type="Pfam" id="PF01321">
    <property type="entry name" value="Creatinase_N"/>
    <property type="match status" value="1"/>
</dbReference>
<dbReference type="SUPFAM" id="SSF53092">
    <property type="entry name" value="Creatinase/prolidase N-terminal domain"/>
    <property type="match status" value="1"/>
</dbReference>
<reference evidence="3 4" key="1">
    <citation type="submission" date="2017-05" db="EMBL/GenBank/DDBJ databases">
        <authorList>
            <person name="Varghese N."/>
            <person name="Submissions S."/>
        </authorList>
    </citation>
    <scope>NUCLEOTIDE SEQUENCE [LARGE SCALE GENOMIC DNA]</scope>
    <source>
        <strain evidence="3 4">DSM 29506</strain>
    </source>
</reference>
<dbReference type="Proteomes" id="UP000316030">
    <property type="component" value="Unassembled WGS sequence"/>
</dbReference>
<dbReference type="InterPro" id="IPR000994">
    <property type="entry name" value="Pept_M24"/>
</dbReference>
<dbReference type="EMBL" id="FXTO01000009">
    <property type="protein sequence ID" value="SMO67235.1"/>
    <property type="molecule type" value="Genomic_DNA"/>
</dbReference>
<dbReference type="PANTHER" id="PTHR46112:SF2">
    <property type="entry name" value="XAA-PRO AMINOPEPTIDASE P-RELATED"/>
    <property type="match status" value="1"/>
</dbReference>
<accession>A0A521D6I8</accession>
<name>A0A521D6I8_9RHOB</name>
<feature type="domain" description="Peptidase M24" evidence="1">
    <location>
        <begin position="157"/>
        <end position="366"/>
    </location>
</feature>
<feature type="domain" description="Creatinase N-terminal" evidence="2">
    <location>
        <begin position="18"/>
        <end position="133"/>
    </location>
</feature>
<evidence type="ECO:0000259" key="1">
    <source>
        <dbReference type="Pfam" id="PF00557"/>
    </source>
</evidence>
<dbReference type="RefSeq" id="WP_142493109.1">
    <property type="nucleotide sequence ID" value="NZ_FXTO01000009.1"/>
</dbReference>
<protein>
    <submittedName>
        <fullName evidence="3">Xaa-Pro dipeptidase</fullName>
    </submittedName>
</protein>
<dbReference type="AlphaFoldDB" id="A0A521D6I8"/>
<gene>
    <name evidence="3" type="ORF">SAMN06265173_10947</name>
</gene>
<dbReference type="InterPro" id="IPR029149">
    <property type="entry name" value="Creatin/AminoP/Spt16_N"/>
</dbReference>
<dbReference type="Gene3D" id="3.90.230.10">
    <property type="entry name" value="Creatinase/methionine aminopeptidase superfamily"/>
    <property type="match status" value="1"/>
</dbReference>
<dbReference type="InterPro" id="IPR036005">
    <property type="entry name" value="Creatinase/aminopeptidase-like"/>
</dbReference>
<evidence type="ECO:0000313" key="3">
    <source>
        <dbReference type="EMBL" id="SMO67235.1"/>
    </source>
</evidence>
<organism evidence="3 4">
    <name type="scientific">Thalassovita litoralis</name>
    <dbReference type="NCBI Taxonomy" id="1010611"/>
    <lineage>
        <taxon>Bacteria</taxon>
        <taxon>Pseudomonadati</taxon>
        <taxon>Pseudomonadota</taxon>
        <taxon>Alphaproteobacteria</taxon>
        <taxon>Rhodobacterales</taxon>
        <taxon>Roseobacteraceae</taxon>
        <taxon>Thalassovita</taxon>
    </lineage>
</organism>